<accession>A0ABR3P495</accession>
<dbReference type="GeneID" id="95979818"/>
<gene>
    <name evidence="4" type="ORF">AAFC00_006119</name>
</gene>
<feature type="domain" description="FCP1 homology" evidence="3">
    <location>
        <begin position="304"/>
        <end position="450"/>
    </location>
</feature>
<dbReference type="InterPro" id="IPR050365">
    <property type="entry name" value="TIM50"/>
</dbReference>
<evidence type="ECO:0000259" key="3">
    <source>
        <dbReference type="PROSITE" id="PS50969"/>
    </source>
</evidence>
<evidence type="ECO:0000313" key="4">
    <source>
        <dbReference type="EMBL" id="KAL1297550.1"/>
    </source>
</evidence>
<dbReference type="InterPro" id="IPR036412">
    <property type="entry name" value="HAD-like_sf"/>
</dbReference>
<keyword evidence="5" id="KW-1185">Reference proteome</keyword>
<dbReference type="RefSeq" id="XP_069197232.1">
    <property type="nucleotide sequence ID" value="XM_069346021.1"/>
</dbReference>
<evidence type="ECO:0000313" key="5">
    <source>
        <dbReference type="Proteomes" id="UP001562354"/>
    </source>
</evidence>
<feature type="region of interest" description="Disordered" evidence="2">
    <location>
        <begin position="1"/>
        <end position="141"/>
    </location>
</feature>
<dbReference type="InterPro" id="IPR023214">
    <property type="entry name" value="HAD_sf"/>
</dbReference>
<keyword evidence="1" id="KW-0809">Transit peptide</keyword>
<comment type="function">
    <text evidence="1">Essential component of the TIM23 complex, a complex that mediates the translocation of transit peptide-containing proteins across the mitochondrial inner membrane.</text>
</comment>
<dbReference type="Proteomes" id="UP001562354">
    <property type="component" value="Unassembled WGS sequence"/>
</dbReference>
<feature type="compositionally biased region" description="Polar residues" evidence="2">
    <location>
        <begin position="70"/>
        <end position="86"/>
    </location>
</feature>
<dbReference type="CDD" id="cd07521">
    <property type="entry name" value="HAD_FCP1-like"/>
    <property type="match status" value="1"/>
</dbReference>
<protein>
    <recommendedName>
        <fullName evidence="1">Mitochondrial import inner membrane translocase subunit TIM50</fullName>
    </recommendedName>
</protein>
<keyword evidence="1" id="KW-0811">Translocation</keyword>
<feature type="region of interest" description="Disordered" evidence="2">
    <location>
        <begin position="171"/>
        <end position="219"/>
    </location>
</feature>
<name>A0ABR3P495_9PEZI</name>
<sequence>MLSRAAARAFRAQQPARATAQPPFSLAIRGYAKAGKPRPTQFIKTNKASPAAPSTSAPSPAPSAVSGAARQTSPGTTIPKNQTWKPQDSIKFGGPAATAATGGAAKSATTPASSTSTTADVDRNGPAVPPPQQQSPEITEAAEAEPIAPKTPLPDLRQGIPSTFFEEFNKSEAAKNKSSSATEDKIFGDEATSEGASSSSGSGGRRGGEDEEFDRSAYETSIDRKRAQLSKYGYLAMATLVATAAAYCTRPYDDDENPEGLAPEHLAGWAPAAMWARMTARWSSQKGYYTEPTFNKLLPEVPEAQRPPYTLVLSLEDLMIHSEWTREHGWRTAKRPGIDYFLRYLSQYYELVLFTSVPVAMADPVVKKLDPFRIIQWPLFREGTRYENGEYVKDLSYLNRPLEKTIIIDTKAAHVKNQPENAIVLPKWTGSPKDEHTKDLVALIPFLEYVATMGTEDVRKVIESFKGKDIPIEFARRESLAREAFHKQLAEEAARKPKKSLGGLLNKALGIKAAPGGMTLDNETTVAEGLAQGKMLSDQIRERGQREYERLDREIRVNGAKWLKEMEEEEKKFMEGQMKEMRSSWFGFGGGPKPASS</sequence>
<dbReference type="PROSITE" id="PS50969">
    <property type="entry name" value="FCP1"/>
    <property type="match status" value="1"/>
</dbReference>
<dbReference type="Pfam" id="PF03031">
    <property type="entry name" value="NIF"/>
    <property type="match status" value="1"/>
</dbReference>
<reference evidence="4 5" key="1">
    <citation type="submission" date="2024-07" db="EMBL/GenBank/DDBJ databases">
        <title>Draft sequence of the Neodothiora populina.</title>
        <authorList>
            <person name="Drown D.D."/>
            <person name="Schuette U.S."/>
            <person name="Buechlein A.B."/>
            <person name="Rusch D.R."/>
            <person name="Winton L.W."/>
            <person name="Adams G.A."/>
        </authorList>
    </citation>
    <scope>NUCLEOTIDE SEQUENCE [LARGE SCALE GENOMIC DNA]</scope>
    <source>
        <strain evidence="4 5">CPC 39397</strain>
    </source>
</reference>
<comment type="subcellular location">
    <subcellularLocation>
        <location evidence="1">Mitochondrion inner membrane</location>
        <topology evidence="1">Single-pass membrane protein</topology>
    </subcellularLocation>
</comment>
<dbReference type="Gene3D" id="3.40.50.1000">
    <property type="entry name" value="HAD superfamily/HAD-like"/>
    <property type="match status" value="1"/>
</dbReference>
<evidence type="ECO:0000256" key="1">
    <source>
        <dbReference type="RuleBase" id="RU365079"/>
    </source>
</evidence>
<feature type="compositionally biased region" description="Low complexity" evidence="2">
    <location>
        <begin position="48"/>
        <end position="69"/>
    </location>
</feature>
<dbReference type="SMART" id="SM00577">
    <property type="entry name" value="CPDc"/>
    <property type="match status" value="1"/>
</dbReference>
<evidence type="ECO:0000256" key="2">
    <source>
        <dbReference type="SAM" id="MobiDB-lite"/>
    </source>
</evidence>
<keyword evidence="1" id="KW-0496">Mitochondrion</keyword>
<keyword evidence="1" id="KW-0813">Transport</keyword>
<keyword evidence="1" id="KW-0653">Protein transport</keyword>
<comment type="subunit">
    <text evidence="1">Component of the TIM23 complex.</text>
</comment>
<feature type="compositionally biased region" description="Low complexity" evidence="2">
    <location>
        <begin position="1"/>
        <end position="23"/>
    </location>
</feature>
<proteinExistence type="inferred from homology"/>
<dbReference type="InterPro" id="IPR004274">
    <property type="entry name" value="FCP1_dom"/>
</dbReference>
<dbReference type="EMBL" id="JBFMKM010000014">
    <property type="protein sequence ID" value="KAL1297550.1"/>
    <property type="molecule type" value="Genomic_DNA"/>
</dbReference>
<feature type="compositionally biased region" description="Low complexity" evidence="2">
    <location>
        <begin position="93"/>
        <end position="119"/>
    </location>
</feature>
<dbReference type="PANTHER" id="PTHR12210">
    <property type="entry name" value="DULLARD PROTEIN PHOSPHATASE"/>
    <property type="match status" value="1"/>
</dbReference>
<comment type="caution">
    <text evidence="4">The sequence shown here is derived from an EMBL/GenBank/DDBJ whole genome shotgun (WGS) entry which is preliminary data.</text>
</comment>
<feature type="compositionally biased region" description="Low complexity" evidence="2">
    <location>
        <begin position="189"/>
        <end position="200"/>
    </location>
</feature>
<comment type="similarity">
    <text evidence="1">Belongs to the TIM50 family.</text>
</comment>
<organism evidence="4 5">
    <name type="scientific">Neodothiora populina</name>
    <dbReference type="NCBI Taxonomy" id="2781224"/>
    <lineage>
        <taxon>Eukaryota</taxon>
        <taxon>Fungi</taxon>
        <taxon>Dikarya</taxon>
        <taxon>Ascomycota</taxon>
        <taxon>Pezizomycotina</taxon>
        <taxon>Dothideomycetes</taxon>
        <taxon>Dothideomycetidae</taxon>
        <taxon>Dothideales</taxon>
        <taxon>Dothioraceae</taxon>
        <taxon>Neodothiora</taxon>
    </lineage>
</organism>
<dbReference type="SUPFAM" id="SSF56784">
    <property type="entry name" value="HAD-like"/>
    <property type="match status" value="1"/>
</dbReference>